<sequence length="108" mass="11356">FKGFGPLGNVTSSIEAIKTLSKFISSTIGIMTIVAILWFIFVLVTGAIGIINAGGDKAALETAKKKITTGLIGLVIVIATIFIVSLVGRLIGIPDILNLELLFTLVQK</sequence>
<evidence type="ECO:0000256" key="1">
    <source>
        <dbReference type="SAM" id="Phobius"/>
    </source>
</evidence>
<name>A0A2M7TJQ6_9BACT</name>
<feature type="transmembrane region" description="Helical" evidence="1">
    <location>
        <begin position="71"/>
        <end position="92"/>
    </location>
</feature>
<protein>
    <submittedName>
        <fullName evidence="2">Uncharacterized protein</fullName>
    </submittedName>
</protein>
<proteinExistence type="predicted"/>
<evidence type="ECO:0000313" key="2">
    <source>
        <dbReference type="EMBL" id="PIZ46868.1"/>
    </source>
</evidence>
<evidence type="ECO:0000313" key="3">
    <source>
        <dbReference type="Proteomes" id="UP000229753"/>
    </source>
</evidence>
<reference evidence="3" key="1">
    <citation type="submission" date="2017-09" db="EMBL/GenBank/DDBJ databases">
        <title>Depth-based differentiation of microbial function through sediment-hosted aquifers and enrichment of novel symbionts in the deep terrestrial subsurface.</title>
        <authorList>
            <person name="Probst A.J."/>
            <person name="Ladd B."/>
            <person name="Jarett J.K."/>
            <person name="Geller-Mcgrath D.E."/>
            <person name="Sieber C.M.K."/>
            <person name="Emerson J.B."/>
            <person name="Anantharaman K."/>
            <person name="Thomas B.C."/>
            <person name="Malmstrom R."/>
            <person name="Stieglmeier M."/>
            <person name="Klingl A."/>
            <person name="Woyke T."/>
            <person name="Ryan C.M."/>
            <person name="Banfield J.F."/>
        </authorList>
    </citation>
    <scope>NUCLEOTIDE SEQUENCE [LARGE SCALE GENOMIC DNA]</scope>
</reference>
<keyword evidence="1" id="KW-1133">Transmembrane helix</keyword>
<dbReference type="AlphaFoldDB" id="A0A2M7TJQ6"/>
<dbReference type="Proteomes" id="UP000229753">
    <property type="component" value="Unassembled WGS sequence"/>
</dbReference>
<dbReference type="EMBL" id="PFNO01000200">
    <property type="protein sequence ID" value="PIZ46868.1"/>
    <property type="molecule type" value="Genomic_DNA"/>
</dbReference>
<organism evidence="2 3">
    <name type="scientific">Candidatus Woesebacteria bacterium CG_4_10_14_0_2_um_filter_39_14</name>
    <dbReference type="NCBI Taxonomy" id="1975054"/>
    <lineage>
        <taxon>Bacteria</taxon>
        <taxon>Candidatus Woeseibacteriota</taxon>
    </lineage>
</organism>
<keyword evidence="1" id="KW-0812">Transmembrane</keyword>
<comment type="caution">
    <text evidence="2">The sequence shown here is derived from an EMBL/GenBank/DDBJ whole genome shotgun (WGS) entry which is preliminary data.</text>
</comment>
<feature type="transmembrane region" description="Helical" evidence="1">
    <location>
        <begin position="28"/>
        <end position="51"/>
    </location>
</feature>
<gene>
    <name evidence="2" type="ORF">COY29_05905</name>
</gene>
<accession>A0A2M7TJQ6</accession>
<feature type="non-terminal residue" evidence="2">
    <location>
        <position position="1"/>
    </location>
</feature>
<keyword evidence="1" id="KW-0472">Membrane</keyword>